<accession>A0A382UPN5</accession>
<organism evidence="1">
    <name type="scientific">marine metagenome</name>
    <dbReference type="NCBI Taxonomy" id="408172"/>
    <lineage>
        <taxon>unclassified sequences</taxon>
        <taxon>metagenomes</taxon>
        <taxon>ecological metagenomes</taxon>
    </lineage>
</organism>
<proteinExistence type="predicted"/>
<evidence type="ECO:0000313" key="1">
    <source>
        <dbReference type="EMBL" id="SVD36226.1"/>
    </source>
</evidence>
<name>A0A382UPN5_9ZZZZ</name>
<gene>
    <name evidence="1" type="ORF">METZ01_LOCUS389080</name>
</gene>
<feature type="non-terminal residue" evidence="1">
    <location>
        <position position="33"/>
    </location>
</feature>
<dbReference type="EMBL" id="UINC01145849">
    <property type="protein sequence ID" value="SVD36226.1"/>
    <property type="molecule type" value="Genomic_DNA"/>
</dbReference>
<reference evidence="1" key="1">
    <citation type="submission" date="2018-05" db="EMBL/GenBank/DDBJ databases">
        <authorList>
            <person name="Lanie J.A."/>
            <person name="Ng W.-L."/>
            <person name="Kazmierczak K.M."/>
            <person name="Andrzejewski T.M."/>
            <person name="Davidsen T.M."/>
            <person name="Wayne K.J."/>
            <person name="Tettelin H."/>
            <person name="Glass J.I."/>
            <person name="Rusch D."/>
            <person name="Podicherti R."/>
            <person name="Tsui H.-C.T."/>
            <person name="Winkler M.E."/>
        </authorList>
    </citation>
    <scope>NUCLEOTIDE SEQUENCE</scope>
</reference>
<dbReference type="AlphaFoldDB" id="A0A382UPN5"/>
<sequence>LNFVLIAHLKEETMSGICAEYIWIDGTKPTPQL</sequence>
<protein>
    <submittedName>
        <fullName evidence="1">Uncharacterized protein</fullName>
    </submittedName>
</protein>
<feature type="non-terminal residue" evidence="1">
    <location>
        <position position="1"/>
    </location>
</feature>